<keyword evidence="2 6" id="KW-0812">Transmembrane</keyword>
<evidence type="ECO:0000256" key="7">
    <source>
        <dbReference type="SAM" id="SignalP"/>
    </source>
</evidence>
<proteinExistence type="predicted"/>
<dbReference type="EMBL" id="GL985058">
    <property type="protein sequence ID" value="EGR51352.1"/>
    <property type="molecule type" value="Genomic_DNA"/>
</dbReference>
<keyword evidence="7" id="KW-0732">Signal</keyword>
<dbReference type="KEGG" id="tre:TRIREDRAFT_120351"/>
<keyword evidence="4 6" id="KW-0472">Membrane</keyword>
<evidence type="ECO:0000256" key="6">
    <source>
        <dbReference type="SAM" id="Phobius"/>
    </source>
</evidence>
<accession>G0RBM2</accession>
<gene>
    <name evidence="8" type="ORF">TRIREDRAFT_120351</name>
</gene>
<dbReference type="OrthoDB" id="5386093at2759"/>
<keyword evidence="3 6" id="KW-1133">Transmembrane helix</keyword>
<feature type="region of interest" description="Disordered" evidence="5">
    <location>
        <begin position="383"/>
        <end position="448"/>
    </location>
</feature>
<dbReference type="VEuPathDB" id="FungiDB:TRIREDRAFT_120351"/>
<keyword evidence="9" id="KW-1185">Reference proteome</keyword>
<evidence type="ECO:0000256" key="2">
    <source>
        <dbReference type="ARBA" id="ARBA00022692"/>
    </source>
</evidence>
<feature type="region of interest" description="Disordered" evidence="5">
    <location>
        <begin position="324"/>
        <end position="351"/>
    </location>
</feature>
<dbReference type="STRING" id="431241.G0RBM2"/>
<evidence type="ECO:0000256" key="1">
    <source>
        <dbReference type="ARBA" id="ARBA00004167"/>
    </source>
</evidence>
<dbReference type="PANTHER" id="PTHR15549:SF26">
    <property type="entry name" value="AXIAL BUDDING PATTERN PROTEIN 2-RELATED"/>
    <property type="match status" value="1"/>
</dbReference>
<feature type="transmembrane region" description="Helical" evidence="6">
    <location>
        <begin position="278"/>
        <end position="300"/>
    </location>
</feature>
<evidence type="ECO:0000313" key="8">
    <source>
        <dbReference type="EMBL" id="EGR51352.1"/>
    </source>
</evidence>
<feature type="compositionally biased region" description="Low complexity" evidence="5">
    <location>
        <begin position="204"/>
        <end position="273"/>
    </location>
</feature>
<evidence type="ECO:0000256" key="5">
    <source>
        <dbReference type="SAM" id="MobiDB-lite"/>
    </source>
</evidence>
<feature type="chain" id="PRO_5003408156" evidence="7">
    <location>
        <begin position="32"/>
        <end position="448"/>
    </location>
</feature>
<dbReference type="AlphaFoldDB" id="G0RBM2"/>
<dbReference type="Proteomes" id="UP000008984">
    <property type="component" value="Unassembled WGS sequence"/>
</dbReference>
<dbReference type="GO" id="GO:0016020">
    <property type="term" value="C:membrane"/>
    <property type="evidence" value="ECO:0007669"/>
    <property type="project" value="UniProtKB-SubCell"/>
</dbReference>
<sequence length="448" mass="46684">MAVARRRPSSAVSLTALVLSSTLLPIAASHALPRETKTVAVRELNVVPWPIATPAPGASPDLDLSLGAVPAADLLRRDFNTICGFIGGHADFPATCLPGSHCAVDVDNKAIGCCPDGAPCTGGIFTGCVDVNSPPQTELNPYVFTCTGADVCYRNHFDGGFFQFGCGASSALATGVATTAFGRGPLDFSHVSVRLTATPTLLATPTTIGSRTGTRSAESTATSSSGTETTNASKTKTAATEESTGTATETSPTESSTSTSTAEPAAPTSSGSSKTGPIVGGVVGGLAGLALLLGLLFFFLRRKNGAKPAQYIDRKKTAVTDHHLRNSPSTEKYNNNSEPQYPPKTPLLNEERGIHPEGAELSQLPRRPSEAAPQLGEIGLAVPFSPTSEYSRPSDEIPLRETTSTPKPDIAAPVDMGPYIPRRRADGDGAFFSSQTRSESRTRGRPWV</sequence>
<evidence type="ECO:0000313" key="9">
    <source>
        <dbReference type="Proteomes" id="UP000008984"/>
    </source>
</evidence>
<dbReference type="PANTHER" id="PTHR15549">
    <property type="entry name" value="PAIRED IMMUNOGLOBULIN-LIKE TYPE 2 RECEPTOR"/>
    <property type="match status" value="1"/>
</dbReference>
<dbReference type="GO" id="GO:0071944">
    <property type="term" value="C:cell periphery"/>
    <property type="evidence" value="ECO:0007669"/>
    <property type="project" value="UniProtKB-ARBA"/>
</dbReference>
<feature type="compositionally biased region" description="Polar residues" evidence="5">
    <location>
        <begin position="326"/>
        <end position="339"/>
    </location>
</feature>
<evidence type="ECO:0000256" key="3">
    <source>
        <dbReference type="ARBA" id="ARBA00022989"/>
    </source>
</evidence>
<reference evidence="8 9" key="1">
    <citation type="journal article" date="2008" name="Nat. Biotechnol.">
        <title>Genome sequencing and analysis of the biomass-degrading fungus Trichoderma reesei (syn. Hypocrea jecorina).</title>
        <authorList>
            <person name="Martinez D."/>
            <person name="Berka R.M."/>
            <person name="Henrissat B."/>
            <person name="Saloheimo M."/>
            <person name="Arvas M."/>
            <person name="Baker S.E."/>
            <person name="Chapman J."/>
            <person name="Chertkov O."/>
            <person name="Coutinho P.M."/>
            <person name="Cullen D."/>
            <person name="Danchin E.G."/>
            <person name="Grigoriev I.V."/>
            <person name="Harris P."/>
            <person name="Jackson M."/>
            <person name="Kubicek C.P."/>
            <person name="Han C.S."/>
            <person name="Ho I."/>
            <person name="Larrondo L.F."/>
            <person name="de Leon A.L."/>
            <person name="Magnuson J.K."/>
            <person name="Merino S."/>
            <person name="Misra M."/>
            <person name="Nelson B."/>
            <person name="Putnam N."/>
            <person name="Robbertse B."/>
            <person name="Salamov A.A."/>
            <person name="Schmoll M."/>
            <person name="Terry A."/>
            <person name="Thayer N."/>
            <person name="Westerholm-Parvinen A."/>
            <person name="Schoch C.L."/>
            <person name="Yao J."/>
            <person name="Barabote R."/>
            <person name="Nelson M.A."/>
            <person name="Detter C."/>
            <person name="Bruce D."/>
            <person name="Kuske C.R."/>
            <person name="Xie G."/>
            <person name="Richardson P."/>
            <person name="Rokhsar D.S."/>
            <person name="Lucas S.M."/>
            <person name="Rubin E.M."/>
            <person name="Dunn-Coleman N."/>
            <person name="Ward M."/>
            <person name="Brettin T.S."/>
        </authorList>
    </citation>
    <scope>NUCLEOTIDE SEQUENCE [LARGE SCALE GENOMIC DNA]</scope>
    <source>
        <strain evidence="8 9">QM6a</strain>
    </source>
</reference>
<dbReference type="eggNOG" id="ENOG502S80A">
    <property type="taxonomic scope" value="Eukaryota"/>
</dbReference>
<organism evidence="9">
    <name type="scientific">Hypocrea jecorina (strain QM6a)</name>
    <name type="common">Trichoderma reesei</name>
    <dbReference type="NCBI Taxonomy" id="431241"/>
    <lineage>
        <taxon>Eukaryota</taxon>
        <taxon>Fungi</taxon>
        <taxon>Dikarya</taxon>
        <taxon>Ascomycota</taxon>
        <taxon>Pezizomycotina</taxon>
        <taxon>Sordariomycetes</taxon>
        <taxon>Hypocreomycetidae</taxon>
        <taxon>Hypocreales</taxon>
        <taxon>Hypocreaceae</taxon>
        <taxon>Trichoderma</taxon>
    </lineage>
</organism>
<comment type="subcellular location">
    <subcellularLocation>
        <location evidence="1">Membrane</location>
        <topology evidence="1">Single-pass membrane protein</topology>
    </subcellularLocation>
</comment>
<dbReference type="HOGENOM" id="CLU_027165_0_0_1"/>
<protein>
    <submittedName>
        <fullName evidence="8">Predicted protein</fullName>
    </submittedName>
</protein>
<evidence type="ECO:0000256" key="4">
    <source>
        <dbReference type="ARBA" id="ARBA00023136"/>
    </source>
</evidence>
<dbReference type="RefSeq" id="XP_006962855.1">
    <property type="nucleotide sequence ID" value="XM_006962793.1"/>
</dbReference>
<name>G0RBM2_HYPJQ</name>
<feature type="signal peptide" evidence="7">
    <location>
        <begin position="1"/>
        <end position="31"/>
    </location>
</feature>
<dbReference type="InterPro" id="IPR051694">
    <property type="entry name" value="Immunoregulatory_rcpt-like"/>
</dbReference>
<feature type="region of interest" description="Disordered" evidence="5">
    <location>
        <begin position="204"/>
        <end position="277"/>
    </location>
</feature>
<dbReference type="GeneID" id="18482850"/>